<evidence type="ECO:0000313" key="1">
    <source>
        <dbReference type="EMBL" id="GBM83819.1"/>
    </source>
</evidence>
<dbReference type="AlphaFoldDB" id="A0A4Y2J2M2"/>
<keyword evidence="2" id="KW-1185">Reference proteome</keyword>
<name>A0A4Y2J2M2_ARAVE</name>
<dbReference type="EMBL" id="BGPR01003110">
    <property type="protein sequence ID" value="GBM83819.1"/>
    <property type="molecule type" value="Genomic_DNA"/>
</dbReference>
<gene>
    <name evidence="1" type="ORF">AVEN_134522_1</name>
</gene>
<accession>A0A4Y2J2M2</accession>
<sequence length="80" mass="9362">MAVDRKNDGQMAVKLRKFLRVYRSGENRKSKKLTDSAEGQQEANVVEVKIPTCYQQVIRSRETSEWCDAMDREINVKIER</sequence>
<comment type="caution">
    <text evidence="1">The sequence shown here is derived from an EMBL/GenBank/DDBJ whole genome shotgun (WGS) entry which is preliminary data.</text>
</comment>
<dbReference type="Proteomes" id="UP000499080">
    <property type="component" value="Unassembled WGS sequence"/>
</dbReference>
<organism evidence="1 2">
    <name type="scientific">Araneus ventricosus</name>
    <name type="common">Orbweaver spider</name>
    <name type="synonym">Epeira ventricosa</name>
    <dbReference type="NCBI Taxonomy" id="182803"/>
    <lineage>
        <taxon>Eukaryota</taxon>
        <taxon>Metazoa</taxon>
        <taxon>Ecdysozoa</taxon>
        <taxon>Arthropoda</taxon>
        <taxon>Chelicerata</taxon>
        <taxon>Arachnida</taxon>
        <taxon>Araneae</taxon>
        <taxon>Araneomorphae</taxon>
        <taxon>Entelegynae</taxon>
        <taxon>Araneoidea</taxon>
        <taxon>Araneidae</taxon>
        <taxon>Araneus</taxon>
    </lineage>
</organism>
<reference evidence="1 2" key="1">
    <citation type="journal article" date="2019" name="Sci. Rep.">
        <title>Orb-weaving spider Araneus ventricosus genome elucidates the spidroin gene catalogue.</title>
        <authorList>
            <person name="Kono N."/>
            <person name="Nakamura H."/>
            <person name="Ohtoshi R."/>
            <person name="Moran D.A.P."/>
            <person name="Shinohara A."/>
            <person name="Yoshida Y."/>
            <person name="Fujiwara M."/>
            <person name="Mori M."/>
            <person name="Tomita M."/>
            <person name="Arakawa K."/>
        </authorList>
    </citation>
    <scope>NUCLEOTIDE SEQUENCE [LARGE SCALE GENOMIC DNA]</scope>
</reference>
<proteinExistence type="predicted"/>
<protein>
    <submittedName>
        <fullName evidence="1">Uncharacterized protein</fullName>
    </submittedName>
</protein>
<evidence type="ECO:0000313" key="2">
    <source>
        <dbReference type="Proteomes" id="UP000499080"/>
    </source>
</evidence>